<dbReference type="GeneID" id="5480763"/>
<dbReference type="RefSeq" id="XP_001584687.1">
    <property type="nucleotide sequence ID" value="XM_001584637.1"/>
</dbReference>
<evidence type="ECO:0000313" key="2">
    <source>
        <dbReference type="Proteomes" id="UP000001312"/>
    </source>
</evidence>
<dbReference type="EMBL" id="CH476652">
    <property type="protein sequence ID" value="EDO00430.1"/>
    <property type="molecule type" value="Genomic_DNA"/>
</dbReference>
<reference evidence="2" key="1">
    <citation type="journal article" date="2011" name="PLoS Genet.">
        <title>Genomic analysis of the necrotrophic fungal pathogens Sclerotinia sclerotiorum and Botrytis cinerea.</title>
        <authorList>
            <person name="Amselem J."/>
            <person name="Cuomo C.A."/>
            <person name="van Kan J.A."/>
            <person name="Viaud M."/>
            <person name="Benito E.P."/>
            <person name="Couloux A."/>
            <person name="Coutinho P.M."/>
            <person name="de Vries R.P."/>
            <person name="Dyer P.S."/>
            <person name="Fillinger S."/>
            <person name="Fournier E."/>
            <person name="Gout L."/>
            <person name="Hahn M."/>
            <person name="Kohn L."/>
            <person name="Lapalu N."/>
            <person name="Plummer K.M."/>
            <person name="Pradier J.M."/>
            <person name="Quevillon E."/>
            <person name="Sharon A."/>
            <person name="Simon A."/>
            <person name="ten Have A."/>
            <person name="Tudzynski B."/>
            <person name="Tudzynski P."/>
            <person name="Wincker P."/>
            <person name="Andrew M."/>
            <person name="Anthouard V."/>
            <person name="Beever R.E."/>
            <person name="Beffa R."/>
            <person name="Benoit I."/>
            <person name="Bouzid O."/>
            <person name="Brault B."/>
            <person name="Chen Z."/>
            <person name="Choquer M."/>
            <person name="Collemare J."/>
            <person name="Cotton P."/>
            <person name="Danchin E.G."/>
            <person name="Da Silva C."/>
            <person name="Gautier A."/>
            <person name="Giraud C."/>
            <person name="Giraud T."/>
            <person name="Gonzalez C."/>
            <person name="Grossetete S."/>
            <person name="Guldener U."/>
            <person name="Henrissat B."/>
            <person name="Howlett B.J."/>
            <person name="Kodira C."/>
            <person name="Kretschmer M."/>
            <person name="Lappartient A."/>
            <person name="Leroch M."/>
            <person name="Levis C."/>
            <person name="Mauceli E."/>
            <person name="Neuveglise C."/>
            <person name="Oeser B."/>
            <person name="Pearson M."/>
            <person name="Poulain J."/>
            <person name="Poussereau N."/>
            <person name="Quesneville H."/>
            <person name="Rascle C."/>
            <person name="Schumacher J."/>
            <person name="Segurens B."/>
            <person name="Sexton A."/>
            <person name="Silva E."/>
            <person name="Sirven C."/>
            <person name="Soanes D.M."/>
            <person name="Talbot N.J."/>
            <person name="Templeton M."/>
            <person name="Yandava C."/>
            <person name="Yarden O."/>
            <person name="Zeng Q."/>
            <person name="Rollins J.A."/>
            <person name="Lebrun M.H."/>
            <person name="Dickman M."/>
        </authorList>
    </citation>
    <scope>NUCLEOTIDE SEQUENCE [LARGE SCALE GENOMIC DNA]</scope>
    <source>
        <strain evidence="2">ATCC 18683 / 1980 / Ss-1</strain>
    </source>
</reference>
<name>A7F9L9_SCLS1</name>
<organism evidence="1 2">
    <name type="scientific">Sclerotinia sclerotiorum (strain ATCC 18683 / 1980 / Ss-1)</name>
    <name type="common">White mold</name>
    <name type="synonym">Whetzelinia sclerotiorum</name>
    <dbReference type="NCBI Taxonomy" id="665079"/>
    <lineage>
        <taxon>Eukaryota</taxon>
        <taxon>Fungi</taxon>
        <taxon>Dikarya</taxon>
        <taxon>Ascomycota</taxon>
        <taxon>Pezizomycotina</taxon>
        <taxon>Leotiomycetes</taxon>
        <taxon>Helotiales</taxon>
        <taxon>Sclerotiniaceae</taxon>
        <taxon>Sclerotinia</taxon>
    </lineage>
</organism>
<accession>A7F9L9</accession>
<keyword evidence="2" id="KW-1185">Reference proteome</keyword>
<dbReference type="AlphaFoldDB" id="A7F9L9"/>
<dbReference type="Proteomes" id="UP000001312">
    <property type="component" value="Unassembled WGS sequence"/>
</dbReference>
<protein>
    <submittedName>
        <fullName evidence="1">Uncharacterized protein</fullName>
    </submittedName>
</protein>
<evidence type="ECO:0000313" key="1">
    <source>
        <dbReference type="EMBL" id="EDO00430.1"/>
    </source>
</evidence>
<gene>
    <name evidence="1" type="ORF">SS1G_14300</name>
</gene>
<dbReference type="KEGG" id="ssl:SS1G_14300"/>
<dbReference type="InParanoid" id="A7F9L9"/>
<sequence>MSKKRCLMSGSSLVIPDLGTRVQAIPNEWLIQVN</sequence>
<proteinExistence type="predicted"/>